<dbReference type="GO" id="GO:0005634">
    <property type="term" value="C:nucleus"/>
    <property type="evidence" value="ECO:0007669"/>
    <property type="project" value="TreeGrafter"/>
</dbReference>
<proteinExistence type="predicted"/>
<dbReference type="SUPFAM" id="SSF54001">
    <property type="entry name" value="Cysteine proteinases"/>
    <property type="match status" value="1"/>
</dbReference>
<dbReference type="PANTHER" id="PTHR13312:SF0">
    <property type="entry name" value="UBIQUITIN THIOESTERASE OTU1"/>
    <property type="match status" value="1"/>
</dbReference>
<keyword evidence="5 9" id="KW-0833">Ubl conjugation pathway</keyword>
<reference evidence="12" key="1">
    <citation type="journal article" date="2018" name="Nat. Microbiol.">
        <title>Leveraging single-cell genomics to expand the fungal tree of life.</title>
        <authorList>
            <person name="Ahrendt S.R."/>
            <person name="Quandt C.A."/>
            <person name="Ciobanu D."/>
            <person name="Clum A."/>
            <person name="Salamov A."/>
            <person name="Andreopoulos B."/>
            <person name="Cheng J.F."/>
            <person name="Woyke T."/>
            <person name="Pelin A."/>
            <person name="Henrissat B."/>
            <person name="Reynolds N.K."/>
            <person name="Benny G.L."/>
            <person name="Smith M.E."/>
            <person name="James T.Y."/>
            <person name="Grigoriev I.V."/>
        </authorList>
    </citation>
    <scope>NUCLEOTIDE SEQUENCE [LARGE SCALE GENOMIC DNA]</scope>
    <source>
        <strain evidence="12">Baker2002</strain>
    </source>
</reference>
<dbReference type="InterPro" id="IPR057766">
    <property type="entry name" value="Znf-C2H2_OTU1-like_C"/>
</dbReference>
<evidence type="ECO:0000256" key="6">
    <source>
        <dbReference type="ARBA" id="ARBA00022801"/>
    </source>
</evidence>
<dbReference type="Pfam" id="PF24560">
    <property type="entry name" value="zf-C2H2_OTU1_C"/>
    <property type="match status" value="1"/>
</dbReference>
<dbReference type="Proteomes" id="UP000268321">
    <property type="component" value="Unassembled WGS sequence"/>
</dbReference>
<name>A0A4P9ZDR6_9ASCO</name>
<dbReference type="GO" id="GO:0004843">
    <property type="term" value="F:cysteine-type deubiquitinase activity"/>
    <property type="evidence" value="ECO:0007669"/>
    <property type="project" value="UniProtKB-UniRule"/>
</dbReference>
<evidence type="ECO:0000313" key="11">
    <source>
        <dbReference type="EMBL" id="RKP31107.1"/>
    </source>
</evidence>
<evidence type="ECO:0000256" key="3">
    <source>
        <dbReference type="ARBA" id="ARBA00022723"/>
    </source>
</evidence>
<evidence type="ECO:0000313" key="12">
    <source>
        <dbReference type="Proteomes" id="UP000268321"/>
    </source>
</evidence>
<comment type="subcellular location">
    <subcellularLocation>
        <location evidence="9">Cytoplasm</location>
    </subcellularLocation>
</comment>
<comment type="catalytic activity">
    <reaction evidence="1 9">
        <text>Thiol-dependent hydrolysis of ester, thioester, amide, peptide and isopeptide bonds formed by the C-terminal Gly of ubiquitin (a 76-residue protein attached to proteins as an intracellular targeting signal).</text>
        <dbReference type="EC" id="3.4.19.12"/>
    </reaction>
</comment>
<protein>
    <recommendedName>
        <fullName evidence="9">Ubiquitin thioesterase OTU</fullName>
        <ecNumber evidence="9">3.4.19.12</ecNumber>
    </recommendedName>
</protein>
<keyword evidence="3" id="KW-0479">Metal-binding</keyword>
<dbReference type="Pfam" id="PF02338">
    <property type="entry name" value="OTU"/>
    <property type="match status" value="1"/>
</dbReference>
<evidence type="ECO:0000256" key="7">
    <source>
        <dbReference type="ARBA" id="ARBA00022807"/>
    </source>
</evidence>
<sequence length="313" mass="35017">MKIKVKTPAGAVILDVDEEMLVRDLTQLIKTEHRQQASIASYKFGYPPRNVNASAETSLRDAEIRSNDQLLVSYENGADSHTTTATVPQTRLEKAQPTPSDLPYVYIPECSTNLILRNVPDDNSCLFNAISLAVTGSIDWRKLHLREIVANTIECAPEIYSEAILGRLLQEYCLWIRKSESWGGAIELGILSKHLNVRIEAYDIDLSSPITFQDENNPPDEFIVLIYSGIHYDTLVTNKVLSTSRIGDVGKWASDEGISEAAQKLVKLLQSRDYATNTTKFRVRCLECYEVLVGEMGASRHANRTGHVRFGEV</sequence>
<dbReference type="EC" id="3.4.19.12" evidence="9"/>
<dbReference type="PROSITE" id="PS50802">
    <property type="entry name" value="OTU"/>
    <property type="match status" value="1"/>
</dbReference>
<dbReference type="GO" id="GO:0030968">
    <property type="term" value="P:endoplasmic reticulum unfolded protein response"/>
    <property type="evidence" value="ECO:0007669"/>
    <property type="project" value="TreeGrafter"/>
</dbReference>
<evidence type="ECO:0000256" key="9">
    <source>
        <dbReference type="RuleBase" id="RU367104"/>
    </source>
</evidence>
<comment type="function">
    <text evidence="9">Hydrolase that can remove conjugated ubiquitin from proteins and may therefore play an important regulatory role at the level of protein turnover by preventing degradation.</text>
</comment>
<dbReference type="GO" id="GO:0005829">
    <property type="term" value="C:cytosol"/>
    <property type="evidence" value="ECO:0007669"/>
    <property type="project" value="TreeGrafter"/>
</dbReference>
<keyword evidence="9" id="KW-0963">Cytoplasm</keyword>
<evidence type="ECO:0000256" key="8">
    <source>
        <dbReference type="ARBA" id="ARBA00022833"/>
    </source>
</evidence>
<dbReference type="Pfam" id="PF21403">
    <property type="entry name" value="OTU1_UBXL"/>
    <property type="match status" value="1"/>
</dbReference>
<evidence type="ECO:0000256" key="4">
    <source>
        <dbReference type="ARBA" id="ARBA00022771"/>
    </source>
</evidence>
<dbReference type="InterPro" id="IPR003323">
    <property type="entry name" value="OTU_dom"/>
</dbReference>
<dbReference type="EMBL" id="ML004446">
    <property type="protein sequence ID" value="RKP31107.1"/>
    <property type="molecule type" value="Genomic_DNA"/>
</dbReference>
<dbReference type="Gene3D" id="3.90.70.80">
    <property type="match status" value="1"/>
</dbReference>
<dbReference type="PANTHER" id="PTHR13312">
    <property type="entry name" value="HIV-INDUCED PROTEIN-7-LIKE PROTEASE"/>
    <property type="match status" value="1"/>
</dbReference>
<keyword evidence="2" id="KW-0645">Protease</keyword>
<accession>A0A4P9ZDR6</accession>
<dbReference type="GO" id="GO:0036503">
    <property type="term" value="P:ERAD pathway"/>
    <property type="evidence" value="ECO:0007669"/>
    <property type="project" value="TreeGrafter"/>
</dbReference>
<keyword evidence="8" id="KW-0862">Zinc</keyword>
<evidence type="ECO:0000259" key="10">
    <source>
        <dbReference type="PROSITE" id="PS50802"/>
    </source>
</evidence>
<evidence type="ECO:0000256" key="2">
    <source>
        <dbReference type="ARBA" id="ARBA00022670"/>
    </source>
</evidence>
<keyword evidence="7 9" id="KW-0788">Thiol protease</keyword>
<dbReference type="GO" id="GO:0016579">
    <property type="term" value="P:protein deubiquitination"/>
    <property type="evidence" value="ECO:0007669"/>
    <property type="project" value="TreeGrafter"/>
</dbReference>
<dbReference type="InterPro" id="IPR038765">
    <property type="entry name" value="Papain-like_cys_pep_sf"/>
</dbReference>
<evidence type="ECO:0000256" key="1">
    <source>
        <dbReference type="ARBA" id="ARBA00000707"/>
    </source>
</evidence>
<evidence type="ECO:0000256" key="5">
    <source>
        <dbReference type="ARBA" id="ARBA00022786"/>
    </source>
</evidence>
<organism evidence="11 12">
    <name type="scientific">Metschnikowia bicuspidata</name>
    <dbReference type="NCBI Taxonomy" id="27322"/>
    <lineage>
        <taxon>Eukaryota</taxon>
        <taxon>Fungi</taxon>
        <taxon>Dikarya</taxon>
        <taxon>Ascomycota</taxon>
        <taxon>Saccharomycotina</taxon>
        <taxon>Pichiomycetes</taxon>
        <taxon>Metschnikowiaceae</taxon>
        <taxon>Metschnikowia</taxon>
    </lineage>
</organism>
<gene>
    <name evidence="11" type="ORF">METBISCDRAFT_26818</name>
</gene>
<keyword evidence="4" id="KW-0863">Zinc-finger</keyword>
<dbReference type="Gene3D" id="3.10.20.90">
    <property type="entry name" value="Phosphatidylinositol 3-kinase Catalytic Subunit, Chain A, domain 1"/>
    <property type="match status" value="1"/>
</dbReference>
<dbReference type="InterPro" id="IPR048857">
    <property type="entry name" value="OTU1_Ubl"/>
</dbReference>
<keyword evidence="6 9" id="KW-0378">Hydrolase</keyword>
<dbReference type="CDD" id="cd22745">
    <property type="entry name" value="OTU_OTU1"/>
    <property type="match status" value="1"/>
</dbReference>
<feature type="domain" description="OTU" evidence="10">
    <location>
        <begin position="114"/>
        <end position="238"/>
    </location>
</feature>
<dbReference type="OrthoDB" id="65596at2759"/>
<dbReference type="AlphaFoldDB" id="A0A4P9ZDR6"/>
<keyword evidence="12" id="KW-1185">Reference proteome</keyword>